<accession>A0A9E6ZJE0</accession>
<dbReference type="InterPro" id="IPR041669">
    <property type="entry name" value="TetR_C_15"/>
</dbReference>
<evidence type="ECO:0000313" key="4">
    <source>
        <dbReference type="EMBL" id="UNO48406.1"/>
    </source>
</evidence>
<keyword evidence="1" id="KW-0805">Transcription regulation</keyword>
<evidence type="ECO:0000313" key="5">
    <source>
        <dbReference type="Proteomes" id="UP000829401"/>
    </source>
</evidence>
<sequence>MADEQRTTYHQPKTSRGQRRVNIILDAAEQLIAEIGYDAMTTNAIALRAETSIGSLYQFFPNKESVVQALADRYRSSLTSLLDDALELASTNVSFSEQLECIIDKVVQFKVQHVAFEFIFDWTSCFPTESLADEVMSRLLSILSLWAPEMSMQQKQLYAEVCIRIMSALLPATHVNSQIRPEMVTELKRVLANYLLPLFGSN</sequence>
<dbReference type="Proteomes" id="UP000829401">
    <property type="component" value="Chromosome"/>
</dbReference>
<keyword evidence="2" id="KW-0238">DNA-binding</keyword>
<evidence type="ECO:0000256" key="2">
    <source>
        <dbReference type="ARBA" id="ARBA00023125"/>
    </source>
</evidence>
<dbReference type="AlphaFoldDB" id="T0BXM1"/>
<dbReference type="PANTHER" id="PTHR30055">
    <property type="entry name" value="HTH-TYPE TRANSCRIPTIONAL REGULATOR RUTR"/>
    <property type="match status" value="1"/>
</dbReference>
<dbReference type="InterPro" id="IPR050109">
    <property type="entry name" value="HTH-type_TetR-like_transc_reg"/>
</dbReference>
<dbReference type="OrthoDB" id="9812484at2"/>
<dbReference type="STRING" id="1356854.N007_09935"/>
<dbReference type="Pfam" id="PF00440">
    <property type="entry name" value="TetR_N"/>
    <property type="match status" value="1"/>
</dbReference>
<dbReference type="GO" id="GO:0003700">
    <property type="term" value="F:DNA-binding transcription factor activity"/>
    <property type="evidence" value="ECO:0007669"/>
    <property type="project" value="TreeGrafter"/>
</dbReference>
<evidence type="ECO:0000256" key="1">
    <source>
        <dbReference type="ARBA" id="ARBA00023015"/>
    </source>
</evidence>
<dbReference type="InterPro" id="IPR001647">
    <property type="entry name" value="HTH_TetR"/>
</dbReference>
<dbReference type="Gene3D" id="1.10.357.10">
    <property type="entry name" value="Tetracycline Repressor, domain 2"/>
    <property type="match status" value="1"/>
</dbReference>
<keyword evidence="5" id="KW-1185">Reference proteome</keyword>
<dbReference type="SUPFAM" id="SSF46689">
    <property type="entry name" value="Homeodomain-like"/>
    <property type="match status" value="1"/>
</dbReference>
<dbReference type="GO" id="GO:0000976">
    <property type="term" value="F:transcription cis-regulatory region binding"/>
    <property type="evidence" value="ECO:0007669"/>
    <property type="project" value="TreeGrafter"/>
</dbReference>
<gene>
    <name evidence="4" type="ORF">K1I37_17310</name>
</gene>
<evidence type="ECO:0000256" key="3">
    <source>
        <dbReference type="ARBA" id="ARBA00023163"/>
    </source>
</evidence>
<protein>
    <submittedName>
        <fullName evidence="4">TetR/AcrR family transcriptional regulator</fullName>
    </submittedName>
</protein>
<dbReference type="PROSITE" id="PS50977">
    <property type="entry name" value="HTH_TETR_2"/>
    <property type="match status" value="1"/>
</dbReference>
<name>T0BXM1_ALIAG</name>
<accession>T0BXM1</accession>
<dbReference type="PANTHER" id="PTHR30055:SF234">
    <property type="entry name" value="HTH-TYPE TRANSCRIPTIONAL REGULATOR BETI"/>
    <property type="match status" value="1"/>
</dbReference>
<dbReference type="eggNOG" id="COG1309">
    <property type="taxonomic scope" value="Bacteria"/>
</dbReference>
<dbReference type="InterPro" id="IPR009057">
    <property type="entry name" value="Homeodomain-like_sf"/>
</dbReference>
<dbReference type="Pfam" id="PF17918">
    <property type="entry name" value="TetR_C_15"/>
    <property type="match status" value="1"/>
</dbReference>
<reference evidence="5" key="1">
    <citation type="journal article" date="2022" name="G3 (Bethesda)">
        <title>Unveiling the complete genome sequence of Alicyclobacillus acidoterrestris DSM 3922T, a taint-producing strain.</title>
        <authorList>
            <person name="Leonardo I.C."/>
            <person name="Barreto Crespo M.T."/>
            <person name="Gaspar F.B."/>
        </authorList>
    </citation>
    <scope>NUCLEOTIDE SEQUENCE [LARGE SCALE GENOMIC DNA]</scope>
    <source>
        <strain evidence="5">DSM 3922</strain>
    </source>
</reference>
<proteinExistence type="predicted"/>
<dbReference type="EMBL" id="CP080467">
    <property type="protein sequence ID" value="UNO48406.1"/>
    <property type="molecule type" value="Genomic_DNA"/>
</dbReference>
<dbReference type="KEGG" id="aaco:K1I37_17310"/>
<organism evidence="4 5">
    <name type="scientific">Alicyclobacillus acidoterrestris (strain ATCC 49025 / DSM 3922 / CIP 106132 / NCIMB 13137 / GD3B)</name>
    <dbReference type="NCBI Taxonomy" id="1356854"/>
    <lineage>
        <taxon>Bacteria</taxon>
        <taxon>Bacillati</taxon>
        <taxon>Bacillota</taxon>
        <taxon>Bacilli</taxon>
        <taxon>Bacillales</taxon>
        <taxon>Alicyclobacillaceae</taxon>
        <taxon>Alicyclobacillus</taxon>
    </lineage>
</organism>
<keyword evidence="3" id="KW-0804">Transcription</keyword>
<dbReference type="PRINTS" id="PR00455">
    <property type="entry name" value="HTHTETR"/>
</dbReference>
<dbReference type="RefSeq" id="WP_021297043.1">
    <property type="nucleotide sequence ID" value="NZ_AURB01000141.1"/>
</dbReference>